<dbReference type="Gene3D" id="3.40.250.10">
    <property type="entry name" value="Rhodanese-like domain"/>
    <property type="match status" value="1"/>
</dbReference>
<dbReference type="PROSITE" id="PS50042">
    <property type="entry name" value="CNMP_BINDING_3"/>
    <property type="match status" value="2"/>
</dbReference>
<dbReference type="PANTHER" id="PTHR23011:SF28">
    <property type="entry name" value="CYCLIC NUCLEOTIDE-BINDING DOMAIN CONTAINING PROTEIN"/>
    <property type="match status" value="1"/>
</dbReference>
<dbReference type="Pfam" id="PF00581">
    <property type="entry name" value="Rhodanese"/>
    <property type="match status" value="1"/>
</dbReference>
<sequence>MPSEVAQSDIQELRRLIPLNGLSERQFEQLCSELRIEEAPKGSLLFRQGEAATEFVYLLSGTVSLQAGGVEMDSIIGGSEAARFALAHQSPRKVSACAKDRVRFVRIAPSLLPPQDDAVSAGEPLDSPPDEPALDWISALLRTPLFHRLPPSNLQALLRRLEEREVKAGEVVCRQDDPADAYYIIQQGQCVLTRRPAPQAKEIRLATLKAYDGFGDDALITGEPHPATVTMASDGKLLRLDRDSFLTLVLDPVVAQIDWEEALETLRRGGQWLDVRLPDAFQQGHPRGARNIPFFSLRMALPSLSRQSRYLLVCDDGKASEAGAFLLLRFGFNAQVLKGGIAALPPEALTQEPGSLAPPGPNPALEEAEAHWVAWEEPPEAPSLPSAEVKPAVRPASEHHPPDSAVERQGDRPPADGTAAYLRQELDSLKNLYQAACAEREAAAREIQSLKTDLARWQDLADQYLGPDGLDEPNDEAAALRSELDMIRRQASDELIALKAQLSETEAENTRLRSEIRSLKAQLALREQAAAADSAAAGAAESRPSTRLAAWVPALLGFLAAGLILAGLLGSKLGRDLLRPLLITSHPRSAGANR</sequence>
<dbReference type="Pfam" id="PF00027">
    <property type="entry name" value="cNMP_binding"/>
    <property type="match status" value="1"/>
</dbReference>
<dbReference type="CDD" id="cd00038">
    <property type="entry name" value="CAP_ED"/>
    <property type="match status" value="2"/>
</dbReference>
<keyword evidence="1" id="KW-0175">Coiled coil</keyword>
<feature type="coiled-coil region" evidence="1">
    <location>
        <begin position="488"/>
        <end position="529"/>
    </location>
</feature>
<feature type="transmembrane region" description="Helical" evidence="3">
    <location>
        <begin position="548"/>
        <end position="569"/>
    </location>
</feature>
<dbReference type="SUPFAM" id="SSF52821">
    <property type="entry name" value="Rhodanese/Cell cycle control phosphatase"/>
    <property type="match status" value="1"/>
</dbReference>
<evidence type="ECO:0000259" key="5">
    <source>
        <dbReference type="PROSITE" id="PS50206"/>
    </source>
</evidence>
<evidence type="ECO:0000256" key="3">
    <source>
        <dbReference type="SAM" id="Phobius"/>
    </source>
</evidence>
<keyword evidence="3" id="KW-0472">Membrane</keyword>
<proteinExistence type="predicted"/>
<dbReference type="PANTHER" id="PTHR23011">
    <property type="entry name" value="CYCLIC NUCLEOTIDE-BINDING DOMAIN CONTAINING PROTEIN"/>
    <property type="match status" value="1"/>
</dbReference>
<dbReference type="Proteomes" id="UP001497493">
    <property type="component" value="Chromosome"/>
</dbReference>
<evidence type="ECO:0000313" key="6">
    <source>
        <dbReference type="EMBL" id="CAL1239134.1"/>
    </source>
</evidence>
<dbReference type="InterPro" id="IPR000595">
    <property type="entry name" value="cNMP-bd_dom"/>
</dbReference>
<keyword evidence="3" id="KW-1133">Transmembrane helix</keyword>
<feature type="domain" description="Cyclic nucleotide-binding" evidence="4">
    <location>
        <begin position="18"/>
        <end position="107"/>
    </location>
</feature>
<feature type="compositionally biased region" description="Basic and acidic residues" evidence="2">
    <location>
        <begin position="396"/>
        <end position="414"/>
    </location>
</feature>
<evidence type="ECO:0000256" key="1">
    <source>
        <dbReference type="SAM" id="Coils"/>
    </source>
</evidence>
<dbReference type="SMART" id="SM00100">
    <property type="entry name" value="cNMP"/>
    <property type="match status" value="2"/>
</dbReference>
<feature type="domain" description="Rhodanese" evidence="5">
    <location>
        <begin position="266"/>
        <end position="353"/>
    </location>
</feature>
<dbReference type="PROSITE" id="PS50206">
    <property type="entry name" value="RHODANESE_3"/>
    <property type="match status" value="1"/>
</dbReference>
<evidence type="ECO:0000259" key="4">
    <source>
        <dbReference type="PROSITE" id="PS50042"/>
    </source>
</evidence>
<accession>A0ABM9NEW0</accession>
<dbReference type="InterPro" id="IPR018490">
    <property type="entry name" value="cNMP-bd_dom_sf"/>
</dbReference>
<feature type="coiled-coil region" evidence="1">
    <location>
        <begin position="426"/>
        <end position="460"/>
    </location>
</feature>
<evidence type="ECO:0000256" key="2">
    <source>
        <dbReference type="SAM" id="MobiDB-lite"/>
    </source>
</evidence>
<keyword evidence="7" id="KW-1185">Reference proteome</keyword>
<dbReference type="RefSeq" id="WP_348758722.1">
    <property type="nucleotide sequence ID" value="NZ_OZ026884.1"/>
</dbReference>
<gene>
    <name evidence="6" type="ORF">MECH1_V1_0358</name>
</gene>
<dbReference type="SUPFAM" id="SSF51206">
    <property type="entry name" value="cAMP-binding domain-like"/>
    <property type="match status" value="2"/>
</dbReference>
<protein>
    <submittedName>
        <fullName evidence="6">Cyclic nucleotide-binding domain-containing protein</fullName>
    </submittedName>
</protein>
<dbReference type="EMBL" id="OZ026884">
    <property type="protein sequence ID" value="CAL1239134.1"/>
    <property type="molecule type" value="Genomic_DNA"/>
</dbReference>
<dbReference type="InterPro" id="IPR036873">
    <property type="entry name" value="Rhodanese-like_dom_sf"/>
</dbReference>
<reference evidence="6 7" key="1">
    <citation type="submission" date="2024-04" db="EMBL/GenBank/DDBJ databases">
        <authorList>
            <person name="Cremers G."/>
        </authorList>
    </citation>
    <scope>NUCLEOTIDE SEQUENCE [LARGE SCALE GENOMIC DNA]</scope>
    <source>
        <strain evidence="6">MeCH1-AG</strain>
    </source>
</reference>
<dbReference type="InterPro" id="IPR014710">
    <property type="entry name" value="RmlC-like_jellyroll"/>
</dbReference>
<dbReference type="SMART" id="SM00450">
    <property type="entry name" value="RHOD"/>
    <property type="match status" value="1"/>
</dbReference>
<dbReference type="InterPro" id="IPR001763">
    <property type="entry name" value="Rhodanese-like_dom"/>
</dbReference>
<feature type="domain" description="Cyclic nucleotide-binding" evidence="4">
    <location>
        <begin position="145"/>
        <end position="249"/>
    </location>
</feature>
<feature type="region of interest" description="Disordered" evidence="2">
    <location>
        <begin position="379"/>
        <end position="417"/>
    </location>
</feature>
<organism evidence="6 7">
    <name type="scientific">Candidatus Methylocalor cossyra</name>
    <dbReference type="NCBI Taxonomy" id="3108543"/>
    <lineage>
        <taxon>Bacteria</taxon>
        <taxon>Pseudomonadati</taxon>
        <taxon>Pseudomonadota</taxon>
        <taxon>Gammaproteobacteria</taxon>
        <taxon>Methylococcales</taxon>
        <taxon>Methylococcaceae</taxon>
        <taxon>Candidatus Methylocalor</taxon>
    </lineage>
</organism>
<keyword evidence="3" id="KW-0812">Transmembrane</keyword>
<dbReference type="Gene3D" id="2.60.120.10">
    <property type="entry name" value="Jelly Rolls"/>
    <property type="match status" value="2"/>
</dbReference>
<name>A0ABM9NEW0_9GAMM</name>
<dbReference type="CDD" id="cd00158">
    <property type="entry name" value="RHOD"/>
    <property type="match status" value="1"/>
</dbReference>
<evidence type="ECO:0000313" key="7">
    <source>
        <dbReference type="Proteomes" id="UP001497493"/>
    </source>
</evidence>